<evidence type="ECO:0000313" key="2">
    <source>
        <dbReference type="EMBL" id="GBP19662.1"/>
    </source>
</evidence>
<gene>
    <name evidence="2" type="ORF">EVAR_75634_1</name>
</gene>
<accession>A0A4C1U019</accession>
<dbReference type="EMBL" id="BGZK01000110">
    <property type="protein sequence ID" value="GBP19662.1"/>
    <property type="molecule type" value="Genomic_DNA"/>
</dbReference>
<evidence type="ECO:0000256" key="1">
    <source>
        <dbReference type="SAM" id="MobiDB-lite"/>
    </source>
</evidence>
<dbReference type="Proteomes" id="UP000299102">
    <property type="component" value="Unassembled WGS sequence"/>
</dbReference>
<protein>
    <submittedName>
        <fullName evidence="2">Uncharacterized protein</fullName>
    </submittedName>
</protein>
<sequence>MFAIVAGSESKSRPNRHQNRHSIESKSKFHIEIESEIDEKIKERDGDRNSIIRISIGNETRTGTNNTDEIVIEIRTRVGITGEEEIFGLKNKGIYLILADPPASLEGAGNVTLENGSSPNPLGRGVRYVTGRVGSG</sequence>
<organism evidence="2 3">
    <name type="scientific">Eumeta variegata</name>
    <name type="common">Bagworm moth</name>
    <name type="synonym">Eumeta japonica</name>
    <dbReference type="NCBI Taxonomy" id="151549"/>
    <lineage>
        <taxon>Eukaryota</taxon>
        <taxon>Metazoa</taxon>
        <taxon>Ecdysozoa</taxon>
        <taxon>Arthropoda</taxon>
        <taxon>Hexapoda</taxon>
        <taxon>Insecta</taxon>
        <taxon>Pterygota</taxon>
        <taxon>Neoptera</taxon>
        <taxon>Endopterygota</taxon>
        <taxon>Lepidoptera</taxon>
        <taxon>Glossata</taxon>
        <taxon>Ditrysia</taxon>
        <taxon>Tineoidea</taxon>
        <taxon>Psychidae</taxon>
        <taxon>Oiketicinae</taxon>
        <taxon>Eumeta</taxon>
    </lineage>
</organism>
<comment type="caution">
    <text evidence="2">The sequence shown here is derived from an EMBL/GenBank/DDBJ whole genome shotgun (WGS) entry which is preliminary data.</text>
</comment>
<evidence type="ECO:0000313" key="3">
    <source>
        <dbReference type="Proteomes" id="UP000299102"/>
    </source>
</evidence>
<feature type="region of interest" description="Disordered" evidence="1">
    <location>
        <begin position="1"/>
        <end position="26"/>
    </location>
</feature>
<name>A0A4C1U019_EUMVA</name>
<keyword evidence="3" id="KW-1185">Reference proteome</keyword>
<dbReference type="AlphaFoldDB" id="A0A4C1U019"/>
<proteinExistence type="predicted"/>
<reference evidence="2 3" key="1">
    <citation type="journal article" date="2019" name="Commun. Biol.">
        <title>The bagworm genome reveals a unique fibroin gene that provides high tensile strength.</title>
        <authorList>
            <person name="Kono N."/>
            <person name="Nakamura H."/>
            <person name="Ohtoshi R."/>
            <person name="Tomita M."/>
            <person name="Numata K."/>
            <person name="Arakawa K."/>
        </authorList>
    </citation>
    <scope>NUCLEOTIDE SEQUENCE [LARGE SCALE GENOMIC DNA]</scope>
</reference>